<dbReference type="OrthoDB" id="26679at2759"/>
<sequence>MVLLLLMQSYLLISPFVYSGAMVIWLRPSLDRASAGYYAGLVASSFMFGRTLSSYQWGKWSDVYGRRSVLLHTLAVSTIFQIFFGLSTSMTWVLFWRISLGLFNCIPGLLKTVISESCDDATWVSDTTGLVFGMWGVGFLISPLVSGALADPVGQYGDVAIGFMSSPLKAHPFILPNLFGSLCSAIGWLAVKKYFHETLPDPLDFPWIRFYKSWRARQAGAQARYKRVNSELELGGLEMSMGGEGGDEQGGAAAIDAATGKARLSDPPLPLTLPPATISSLLHHSPTRGTLIVYWIFSFCITVTDEIIPLFALCDNRGGLSLEVHKIGLALSSSGIVYIIIQYRMYKFFSRKIGMKGCLILAITFFIPATSLIPAVLFVQGGREEGGGGHEGEGETSNLTWASFIYLAVIIGVTRAFASMFFSSITIMSNATVHKSHRGTMNGLSMLGGSVAKMLAPIAAGTIFATCVSGIIDERVGSFLAFGLVSIAGAVCAVMASRLPVQNFD</sequence>
<feature type="transmembrane region" description="Helical" evidence="6">
    <location>
        <begin position="478"/>
        <end position="496"/>
    </location>
</feature>
<evidence type="ECO:0000256" key="6">
    <source>
        <dbReference type="SAM" id="Phobius"/>
    </source>
</evidence>
<feature type="transmembrane region" description="Helical" evidence="6">
    <location>
        <begin position="291"/>
        <end position="312"/>
    </location>
</feature>
<accession>A0A9W7L4B6</accession>
<dbReference type="Gene3D" id="1.20.1250.20">
    <property type="entry name" value="MFS general substrate transporter like domains"/>
    <property type="match status" value="1"/>
</dbReference>
<feature type="transmembrane region" description="Helical" evidence="6">
    <location>
        <begin position="69"/>
        <end position="86"/>
    </location>
</feature>
<evidence type="ECO:0000256" key="5">
    <source>
        <dbReference type="ARBA" id="ARBA00023136"/>
    </source>
</evidence>
<feature type="transmembrane region" description="Helical" evidence="6">
    <location>
        <begin position="324"/>
        <end position="346"/>
    </location>
</feature>
<dbReference type="PANTHER" id="PTHR23504:SF15">
    <property type="entry name" value="MAJOR FACILITATOR SUPERFAMILY (MFS) PROFILE DOMAIN-CONTAINING PROTEIN"/>
    <property type="match status" value="1"/>
</dbReference>
<protein>
    <recommendedName>
        <fullName evidence="9">Major facilitator superfamily (MFS) profile domain-containing protein</fullName>
    </recommendedName>
</protein>
<comment type="subcellular location">
    <subcellularLocation>
        <location evidence="1">Membrane</location>
        <topology evidence="1">Multi-pass membrane protein</topology>
    </subcellularLocation>
</comment>
<evidence type="ECO:0008006" key="9">
    <source>
        <dbReference type="Google" id="ProtNLM"/>
    </source>
</evidence>
<dbReference type="InterPro" id="IPR011701">
    <property type="entry name" value="MFS"/>
</dbReference>
<evidence type="ECO:0000256" key="4">
    <source>
        <dbReference type="ARBA" id="ARBA00022989"/>
    </source>
</evidence>
<dbReference type="AlphaFoldDB" id="A0A9W7L4B6"/>
<dbReference type="InterPro" id="IPR036259">
    <property type="entry name" value="MFS_trans_sf"/>
</dbReference>
<gene>
    <name evidence="7" type="ORF">TrCOL_g7329</name>
</gene>
<dbReference type="GO" id="GO:0016020">
    <property type="term" value="C:membrane"/>
    <property type="evidence" value="ECO:0007669"/>
    <property type="project" value="UniProtKB-SubCell"/>
</dbReference>
<dbReference type="GO" id="GO:0022857">
    <property type="term" value="F:transmembrane transporter activity"/>
    <property type="evidence" value="ECO:0007669"/>
    <property type="project" value="InterPro"/>
</dbReference>
<evidence type="ECO:0000256" key="1">
    <source>
        <dbReference type="ARBA" id="ARBA00004141"/>
    </source>
</evidence>
<name>A0A9W7L4B6_9STRA</name>
<keyword evidence="8" id="KW-1185">Reference proteome</keyword>
<evidence type="ECO:0000256" key="2">
    <source>
        <dbReference type="ARBA" id="ARBA00022448"/>
    </source>
</evidence>
<keyword evidence="4 6" id="KW-1133">Transmembrane helix</keyword>
<evidence type="ECO:0000313" key="8">
    <source>
        <dbReference type="Proteomes" id="UP001165065"/>
    </source>
</evidence>
<proteinExistence type="predicted"/>
<keyword evidence="5 6" id="KW-0472">Membrane</keyword>
<reference evidence="8" key="1">
    <citation type="journal article" date="2023" name="Commun. Biol.">
        <title>Genome analysis of Parmales, the sister group of diatoms, reveals the evolutionary specialization of diatoms from phago-mixotrophs to photoautotrophs.</title>
        <authorList>
            <person name="Ban H."/>
            <person name="Sato S."/>
            <person name="Yoshikawa S."/>
            <person name="Yamada K."/>
            <person name="Nakamura Y."/>
            <person name="Ichinomiya M."/>
            <person name="Sato N."/>
            <person name="Blanc-Mathieu R."/>
            <person name="Endo H."/>
            <person name="Kuwata A."/>
            <person name="Ogata H."/>
        </authorList>
    </citation>
    <scope>NUCLEOTIDE SEQUENCE [LARGE SCALE GENOMIC DNA]</scope>
</reference>
<dbReference type="PANTHER" id="PTHR23504">
    <property type="entry name" value="MAJOR FACILITATOR SUPERFAMILY DOMAIN-CONTAINING PROTEIN 10"/>
    <property type="match status" value="1"/>
</dbReference>
<feature type="transmembrane region" description="Helical" evidence="6">
    <location>
        <begin position="399"/>
        <end position="422"/>
    </location>
</feature>
<dbReference type="Pfam" id="PF07690">
    <property type="entry name" value="MFS_1"/>
    <property type="match status" value="1"/>
</dbReference>
<dbReference type="EMBL" id="BRYA01000639">
    <property type="protein sequence ID" value="GMI27149.1"/>
    <property type="molecule type" value="Genomic_DNA"/>
</dbReference>
<feature type="transmembrane region" description="Helical" evidence="6">
    <location>
        <begin position="130"/>
        <end position="150"/>
    </location>
</feature>
<feature type="transmembrane region" description="Helical" evidence="6">
    <location>
        <begin position="35"/>
        <end position="57"/>
    </location>
</feature>
<feature type="transmembrane region" description="Helical" evidence="6">
    <location>
        <begin position="358"/>
        <end position="379"/>
    </location>
</feature>
<feature type="transmembrane region" description="Helical" evidence="6">
    <location>
        <begin position="170"/>
        <end position="191"/>
    </location>
</feature>
<keyword evidence="3 6" id="KW-0812">Transmembrane</keyword>
<feature type="transmembrane region" description="Helical" evidence="6">
    <location>
        <begin position="443"/>
        <end position="472"/>
    </location>
</feature>
<evidence type="ECO:0000313" key="7">
    <source>
        <dbReference type="EMBL" id="GMI27149.1"/>
    </source>
</evidence>
<keyword evidence="2" id="KW-0813">Transport</keyword>
<dbReference type="SUPFAM" id="SSF103473">
    <property type="entry name" value="MFS general substrate transporter"/>
    <property type="match status" value="1"/>
</dbReference>
<comment type="caution">
    <text evidence="7">The sequence shown here is derived from an EMBL/GenBank/DDBJ whole genome shotgun (WGS) entry which is preliminary data.</text>
</comment>
<evidence type="ECO:0000256" key="3">
    <source>
        <dbReference type="ARBA" id="ARBA00022692"/>
    </source>
</evidence>
<dbReference type="Proteomes" id="UP001165065">
    <property type="component" value="Unassembled WGS sequence"/>
</dbReference>
<organism evidence="7 8">
    <name type="scientific">Triparma columacea</name>
    <dbReference type="NCBI Taxonomy" id="722753"/>
    <lineage>
        <taxon>Eukaryota</taxon>
        <taxon>Sar</taxon>
        <taxon>Stramenopiles</taxon>
        <taxon>Ochrophyta</taxon>
        <taxon>Bolidophyceae</taxon>
        <taxon>Parmales</taxon>
        <taxon>Triparmaceae</taxon>
        <taxon>Triparma</taxon>
    </lineage>
</organism>